<dbReference type="InterPro" id="IPR007150">
    <property type="entry name" value="HUS1/Mec3"/>
</dbReference>
<evidence type="ECO:0000256" key="2">
    <source>
        <dbReference type="ARBA" id="ARBA00023242"/>
    </source>
</evidence>
<keyword evidence="2" id="KW-0539">Nucleus</keyword>
<dbReference type="Pfam" id="PF04005">
    <property type="entry name" value="Hus1"/>
    <property type="match status" value="1"/>
</dbReference>
<comment type="caution">
    <text evidence="4">The sequence shown here is derived from an EMBL/GenBank/DDBJ whole genome shotgun (WGS) entry which is preliminary data.</text>
</comment>
<dbReference type="GO" id="GO:0006289">
    <property type="term" value="P:nucleotide-excision repair"/>
    <property type="evidence" value="ECO:0007669"/>
    <property type="project" value="TreeGrafter"/>
</dbReference>
<dbReference type="GO" id="GO:0033314">
    <property type="term" value="P:mitotic DNA replication checkpoint signaling"/>
    <property type="evidence" value="ECO:0007669"/>
    <property type="project" value="TreeGrafter"/>
</dbReference>
<evidence type="ECO:0000313" key="4">
    <source>
        <dbReference type="EMBL" id="KKY15803.1"/>
    </source>
</evidence>
<sequence length="306" mass="32648">MINLEVPIGALHRALKSAVGATSAQLRLTKKGDVPMLSLTIVDNVFMGMGMGSLDTTATTNSTTRPRTAGHDDEFGDFDFDTDDLDDFPATSGPSNAAAGPPRERETVITQDIPVKVLSLAAVEGIHEPRCREPDIHIMLPSLMQLKPISERFTRLALTSTKSTSSTTTSNPRLTLSATMHGTLRLSLTTPSLSISSSWISLTNPDLDPSQLENGSQSIRDHPSTIMKTYPESDPRAWANVTVDAKDWGRVLSVGRLGGRVIACLIDGTAVVMYVYLDDEEDGEAGTGGGSGEGGTLTYYISGFSS</sequence>
<evidence type="ECO:0000256" key="1">
    <source>
        <dbReference type="ARBA" id="ARBA00004123"/>
    </source>
</evidence>
<reference evidence="4 5" key="2">
    <citation type="submission" date="2015-05" db="EMBL/GenBank/DDBJ databases">
        <authorList>
            <person name="Morales-Cruz A."/>
            <person name="Amrine K.C."/>
            <person name="Cantu D."/>
        </authorList>
    </citation>
    <scope>NUCLEOTIDE SEQUENCE [LARGE SCALE GENOMIC DNA]</scope>
    <source>
        <strain evidence="4">UCRPC4</strain>
    </source>
</reference>
<evidence type="ECO:0000256" key="3">
    <source>
        <dbReference type="SAM" id="MobiDB-lite"/>
    </source>
</evidence>
<dbReference type="GO" id="GO:0031573">
    <property type="term" value="P:mitotic intra-S DNA damage checkpoint signaling"/>
    <property type="evidence" value="ECO:0007669"/>
    <property type="project" value="TreeGrafter"/>
</dbReference>
<dbReference type="Gene3D" id="3.70.10.10">
    <property type="match status" value="1"/>
</dbReference>
<dbReference type="GO" id="GO:0035861">
    <property type="term" value="C:site of double-strand break"/>
    <property type="evidence" value="ECO:0007669"/>
    <property type="project" value="TreeGrafter"/>
</dbReference>
<dbReference type="EMBL" id="LCWF01000172">
    <property type="protein sequence ID" value="KKY15803.1"/>
    <property type="molecule type" value="Genomic_DNA"/>
</dbReference>
<keyword evidence="5" id="KW-1185">Reference proteome</keyword>
<gene>
    <name evidence="4" type="ORF">UCRPC4_g06121</name>
</gene>
<dbReference type="AlphaFoldDB" id="A0A0G2FV80"/>
<evidence type="ECO:0000313" key="5">
    <source>
        <dbReference type="Proteomes" id="UP000053317"/>
    </source>
</evidence>
<dbReference type="GO" id="GO:0000724">
    <property type="term" value="P:double-strand break repair via homologous recombination"/>
    <property type="evidence" value="ECO:0007669"/>
    <property type="project" value="TreeGrafter"/>
</dbReference>
<dbReference type="OrthoDB" id="419537at2759"/>
<reference evidence="4 5" key="1">
    <citation type="submission" date="2015-05" db="EMBL/GenBank/DDBJ databases">
        <title>Distinctive expansion of gene families associated with plant cell wall degradation and secondary metabolism in the genomes of grapevine trunk pathogens.</title>
        <authorList>
            <person name="Lawrence D.P."/>
            <person name="Travadon R."/>
            <person name="Rolshausen P.E."/>
            <person name="Baumgartner K."/>
        </authorList>
    </citation>
    <scope>NUCLEOTIDE SEQUENCE [LARGE SCALE GENOMIC DNA]</scope>
    <source>
        <strain evidence="4">UCRPC4</strain>
    </source>
</reference>
<dbReference type="Proteomes" id="UP000053317">
    <property type="component" value="Unassembled WGS sequence"/>
</dbReference>
<proteinExistence type="predicted"/>
<feature type="compositionally biased region" description="Acidic residues" evidence="3">
    <location>
        <begin position="74"/>
        <end position="87"/>
    </location>
</feature>
<dbReference type="GO" id="GO:0000723">
    <property type="term" value="P:telomere maintenance"/>
    <property type="evidence" value="ECO:0007669"/>
    <property type="project" value="TreeGrafter"/>
</dbReference>
<name>A0A0G2FV80_PHACM</name>
<feature type="region of interest" description="Disordered" evidence="3">
    <location>
        <begin position="56"/>
        <end position="106"/>
    </location>
</feature>
<dbReference type="PANTHER" id="PTHR12900">
    <property type="entry name" value="MITOTIC AND DNA DAMAGE CHECKPOINT PROTEIN HUS1"/>
    <property type="match status" value="1"/>
</dbReference>
<feature type="compositionally biased region" description="Low complexity" evidence="3">
    <location>
        <begin position="56"/>
        <end position="67"/>
    </location>
</feature>
<protein>
    <submittedName>
        <fullName evidence="4">Putative cell cycle checkpoint protein</fullName>
    </submittedName>
</protein>
<dbReference type="GO" id="GO:0030896">
    <property type="term" value="C:checkpoint clamp complex"/>
    <property type="evidence" value="ECO:0007669"/>
    <property type="project" value="InterPro"/>
</dbReference>
<comment type="subcellular location">
    <subcellularLocation>
        <location evidence="1">Nucleus</location>
    </subcellularLocation>
</comment>
<dbReference type="GO" id="GO:0044778">
    <property type="term" value="P:meiotic DNA integrity checkpoint signaling"/>
    <property type="evidence" value="ECO:0007669"/>
    <property type="project" value="TreeGrafter"/>
</dbReference>
<dbReference type="PANTHER" id="PTHR12900:SF0">
    <property type="entry name" value="CHECKPOINT PROTEIN"/>
    <property type="match status" value="1"/>
</dbReference>
<organism evidence="4 5">
    <name type="scientific">Phaeomoniella chlamydospora</name>
    <name type="common">Phaeoacremonium chlamydosporum</name>
    <dbReference type="NCBI Taxonomy" id="158046"/>
    <lineage>
        <taxon>Eukaryota</taxon>
        <taxon>Fungi</taxon>
        <taxon>Dikarya</taxon>
        <taxon>Ascomycota</taxon>
        <taxon>Pezizomycotina</taxon>
        <taxon>Eurotiomycetes</taxon>
        <taxon>Chaetothyriomycetidae</taxon>
        <taxon>Phaeomoniellales</taxon>
        <taxon>Phaeomoniellaceae</taxon>
        <taxon>Phaeomoniella</taxon>
    </lineage>
</organism>
<accession>A0A0G2FV80</accession>